<sequence>MNRRLIIECGVAETRAALIINGQLFKLWFGPARGDEHRYTEPRESHRFVGKVTRIDVGLNAVFVNLGNNVSGFLPLKPRYQKECNEGASIIVDVKAPSRQGKGAELRFVQTDTDKSQLGRIAPFDDPLLEVVTAIGDVDNIVVNDGRAAQALDSAGYKNVQHHSGTENLFDTEHVSAGLDGIFDRFVSLPQGGVVIIDETQALTAIDVDTGSLVASSSSRLKERTAFAAADVIFQQISIRNISGHVVIDFPSLSSDVVRSKFLKHLKSQTDWLPGLKQASFSKSGLYSFTLPRRGLSLLEQFTEASPASPIAGRPFAIEYATKIAIRTLENTLRSNPSQTITLDVGRLIFDYLTGYPEWASRLRDRYGPRFEITTSGKCEERSFECSEQR</sequence>
<dbReference type="EMBL" id="JBEHZE010000001">
    <property type="protein sequence ID" value="MEX6634189.1"/>
    <property type="molecule type" value="Genomic_DNA"/>
</dbReference>
<dbReference type="PANTHER" id="PTHR30001">
    <property type="entry name" value="RIBONUCLEASE"/>
    <property type="match status" value="1"/>
</dbReference>
<accession>A0ABV3Z5W2</accession>
<dbReference type="Proteomes" id="UP001560685">
    <property type="component" value="Unassembled WGS sequence"/>
</dbReference>
<evidence type="ECO:0000313" key="8">
    <source>
        <dbReference type="Proteomes" id="UP001560685"/>
    </source>
</evidence>
<evidence type="ECO:0000259" key="6">
    <source>
        <dbReference type="Pfam" id="PF10150"/>
    </source>
</evidence>
<protein>
    <submittedName>
        <fullName evidence="7">Ribonuclease E/G</fullName>
    </submittedName>
</protein>
<name>A0ABV3Z5W2_9PROT</name>
<keyword evidence="4" id="KW-0460">Magnesium</keyword>
<proteinExistence type="predicted"/>
<keyword evidence="3" id="KW-0378">Hydrolase</keyword>
<reference evidence="7 8" key="1">
    <citation type="submission" date="2024-05" db="EMBL/GenBank/DDBJ databases">
        <title>Three bacterial strains, DH-69, EH-24, and ECK-19 isolated from coastal sediments.</title>
        <authorList>
            <person name="Ye Y.-Q."/>
            <person name="Du Z.-J."/>
        </authorList>
    </citation>
    <scope>NUCLEOTIDE SEQUENCE [LARGE SCALE GENOMIC DNA]</scope>
    <source>
        <strain evidence="7 8">ECK-19</strain>
    </source>
</reference>
<feature type="domain" description="RNA-binding protein AU-1/Ribonuclease E/G" evidence="6">
    <location>
        <begin position="139"/>
        <end position="269"/>
    </location>
</feature>
<dbReference type="RefSeq" id="WP_369314178.1">
    <property type="nucleotide sequence ID" value="NZ_JBEHZE010000001.1"/>
</dbReference>
<keyword evidence="8" id="KW-1185">Reference proteome</keyword>
<evidence type="ECO:0000313" key="7">
    <source>
        <dbReference type="EMBL" id="MEX6634189.1"/>
    </source>
</evidence>
<dbReference type="InterPro" id="IPR004659">
    <property type="entry name" value="RNase_E/G"/>
</dbReference>
<organism evidence="7 8">
    <name type="scientific">Hyphococcus lacteus</name>
    <dbReference type="NCBI Taxonomy" id="3143536"/>
    <lineage>
        <taxon>Bacteria</taxon>
        <taxon>Pseudomonadati</taxon>
        <taxon>Pseudomonadota</taxon>
        <taxon>Alphaproteobacteria</taxon>
        <taxon>Parvularculales</taxon>
        <taxon>Parvularculaceae</taxon>
        <taxon>Hyphococcus</taxon>
    </lineage>
</organism>
<comment type="caution">
    <text evidence="7">The sequence shown here is derived from an EMBL/GenBank/DDBJ whole genome shotgun (WGS) entry which is preliminary data.</text>
</comment>
<comment type="cofactor">
    <cofactor evidence="1">
        <name>Mg(2+)</name>
        <dbReference type="ChEBI" id="CHEBI:18420"/>
    </cofactor>
</comment>
<dbReference type="Pfam" id="PF10150">
    <property type="entry name" value="RNase_E_G"/>
    <property type="match status" value="1"/>
</dbReference>
<evidence type="ECO:0000256" key="3">
    <source>
        <dbReference type="ARBA" id="ARBA00022801"/>
    </source>
</evidence>
<evidence type="ECO:0000256" key="2">
    <source>
        <dbReference type="ARBA" id="ARBA00022723"/>
    </source>
</evidence>
<keyword evidence="2" id="KW-0479">Metal-binding</keyword>
<evidence type="ECO:0000256" key="5">
    <source>
        <dbReference type="ARBA" id="ARBA00022884"/>
    </source>
</evidence>
<gene>
    <name evidence="7" type="ORF">ABFZ84_11600</name>
</gene>
<keyword evidence="5" id="KW-0694">RNA-binding</keyword>
<dbReference type="InterPro" id="IPR019307">
    <property type="entry name" value="RNA-bd_AU-1/RNase_E/G"/>
</dbReference>
<dbReference type="PANTHER" id="PTHR30001:SF0">
    <property type="entry name" value="RIBONUCLEASE G"/>
    <property type="match status" value="1"/>
</dbReference>
<evidence type="ECO:0000256" key="4">
    <source>
        <dbReference type="ARBA" id="ARBA00022842"/>
    </source>
</evidence>
<evidence type="ECO:0000256" key="1">
    <source>
        <dbReference type="ARBA" id="ARBA00001946"/>
    </source>
</evidence>